<evidence type="ECO:0000313" key="2">
    <source>
        <dbReference type="EMBL" id="CAG7649628.1"/>
    </source>
</evidence>
<proteinExistence type="inferred from homology"/>
<organism evidence="2 3">
    <name type="scientific">Paenibacillus solanacearum</name>
    <dbReference type="NCBI Taxonomy" id="2048548"/>
    <lineage>
        <taxon>Bacteria</taxon>
        <taxon>Bacillati</taxon>
        <taxon>Bacillota</taxon>
        <taxon>Bacilli</taxon>
        <taxon>Bacillales</taxon>
        <taxon>Paenibacillaceae</taxon>
        <taxon>Paenibacillus</taxon>
    </lineage>
</organism>
<dbReference type="Pfam" id="PF19824">
    <property type="entry name" value="Tlp"/>
    <property type="match status" value="1"/>
</dbReference>
<comment type="caution">
    <text evidence="2">The sequence shown here is derived from an EMBL/GenBank/DDBJ whole genome shotgun (WGS) entry which is preliminary data.</text>
</comment>
<feature type="compositionally biased region" description="Basic and acidic residues" evidence="1">
    <location>
        <begin position="64"/>
        <end position="73"/>
    </location>
</feature>
<accession>A0A916NYS5</accession>
<gene>
    <name evidence="2" type="primary">tlp</name>
    <name evidence="2" type="ORF">PAESOLCIP111_05911</name>
</gene>
<dbReference type="AlphaFoldDB" id="A0A916NYS5"/>
<dbReference type="EMBL" id="CAJVAS010000049">
    <property type="protein sequence ID" value="CAG7649628.1"/>
    <property type="molecule type" value="Genomic_DNA"/>
</dbReference>
<feature type="compositionally biased region" description="Basic and acidic residues" evidence="1">
    <location>
        <begin position="45"/>
        <end position="56"/>
    </location>
</feature>
<name>A0A916NYS5_9BACL</name>
<evidence type="ECO:0000313" key="3">
    <source>
        <dbReference type="Proteomes" id="UP000693672"/>
    </source>
</evidence>
<dbReference type="RefSeq" id="WP_218095593.1">
    <property type="nucleotide sequence ID" value="NZ_CAJVAS010000049.1"/>
</dbReference>
<sequence>MAKPDNRADNVEHLQKNMNHTIGNMEEAEQYLAEHADEISPQEKQQIEAKNERREQSLQSSRSEIQDESEHQQ</sequence>
<keyword evidence="3" id="KW-1185">Reference proteome</keyword>
<feature type="compositionally biased region" description="Basic and acidic residues" evidence="1">
    <location>
        <begin position="1"/>
        <end position="15"/>
    </location>
</feature>
<reference evidence="2" key="1">
    <citation type="submission" date="2021-06" db="EMBL/GenBank/DDBJ databases">
        <authorList>
            <person name="Criscuolo A."/>
        </authorList>
    </citation>
    <scope>NUCLEOTIDE SEQUENCE</scope>
    <source>
        <strain evidence="2">CIP111600</strain>
    </source>
</reference>
<evidence type="ECO:0000256" key="1">
    <source>
        <dbReference type="SAM" id="MobiDB-lite"/>
    </source>
</evidence>
<dbReference type="Proteomes" id="UP000693672">
    <property type="component" value="Unassembled WGS sequence"/>
</dbReference>
<protein>
    <submittedName>
        <fullName evidence="2">Small, acid-soluble spore protein Tlp</fullName>
    </submittedName>
</protein>
<dbReference type="NCBIfam" id="TIGR03090">
    <property type="entry name" value="SASP_tlp"/>
    <property type="match status" value="1"/>
</dbReference>
<feature type="region of interest" description="Disordered" evidence="1">
    <location>
        <begin position="1"/>
        <end position="73"/>
    </location>
</feature>
<dbReference type="HAMAP" id="MF_01506">
    <property type="entry name" value="Tlp"/>
    <property type="match status" value="1"/>
</dbReference>
<dbReference type="InterPro" id="IPR017524">
    <property type="entry name" value="SASP_thioredoxin-like"/>
</dbReference>